<accession>A0A5J5L149</accession>
<dbReference type="AlphaFoldDB" id="A0A5J5L149"/>
<dbReference type="EMBL" id="SZWF01000002">
    <property type="protein sequence ID" value="KAA9395308.1"/>
    <property type="molecule type" value="Genomic_DNA"/>
</dbReference>
<proteinExistence type="predicted"/>
<evidence type="ECO:0000313" key="4">
    <source>
        <dbReference type="EMBL" id="KAA9395308.1"/>
    </source>
</evidence>
<evidence type="ECO:0000256" key="1">
    <source>
        <dbReference type="SAM" id="MobiDB-lite"/>
    </source>
</evidence>
<dbReference type="RefSeq" id="WP_158032733.1">
    <property type="nucleotide sequence ID" value="NZ_ML708611.1"/>
</dbReference>
<comment type="caution">
    <text evidence="4">The sequence shown here is derived from an EMBL/GenBank/DDBJ whole genome shotgun (WGS) entry which is preliminary data.</text>
</comment>
<keyword evidence="2" id="KW-1133">Transmembrane helix</keyword>
<dbReference type="NCBIfam" id="TIGR03816">
    <property type="entry name" value="tadE_like_DECH"/>
    <property type="match status" value="1"/>
</dbReference>
<evidence type="ECO:0000313" key="5">
    <source>
        <dbReference type="Proteomes" id="UP000325957"/>
    </source>
</evidence>
<dbReference type="Proteomes" id="UP000325957">
    <property type="component" value="Unassembled WGS sequence"/>
</dbReference>
<dbReference type="InterPro" id="IPR021202">
    <property type="entry name" value="Rv3654c-like"/>
</dbReference>
<sequence>MTGDRGSPTASGGQDRRERCEETGVPAASPADHGGGTVLGLTVVLVSIFLLGAVLLVGQAAILKHRAGNVADLAALAAADTARGLVPGDPCETARSVAEENSATLHSCALVEPELTTVDITVGIDLPGVLSPLGQAEGISRAGPPSDSPFAQ</sequence>
<reference evidence="4 5" key="1">
    <citation type="submission" date="2019-05" db="EMBL/GenBank/DDBJ databases">
        <title>Kocuria coralli sp. nov., a novel actinobacterium isolated from coral reef seawater.</title>
        <authorList>
            <person name="Li J."/>
        </authorList>
    </citation>
    <scope>NUCLEOTIDE SEQUENCE [LARGE SCALE GENOMIC DNA]</scope>
    <source>
        <strain evidence="4 5">SCSIO 13007</strain>
    </source>
</reference>
<keyword evidence="2" id="KW-0812">Transmembrane</keyword>
<dbReference type="InterPro" id="IPR028087">
    <property type="entry name" value="Tad_N"/>
</dbReference>
<protein>
    <recommendedName>
        <fullName evidence="3">Putative Flp pilus-assembly TadG-like N-terminal domain-containing protein</fullName>
    </recommendedName>
</protein>
<feature type="domain" description="Putative Flp pilus-assembly TadG-like N-terminal" evidence="3">
    <location>
        <begin position="34"/>
        <end position="80"/>
    </location>
</feature>
<dbReference type="OrthoDB" id="4882162at2"/>
<dbReference type="Pfam" id="PF13400">
    <property type="entry name" value="Tad"/>
    <property type="match status" value="1"/>
</dbReference>
<keyword evidence="2" id="KW-0472">Membrane</keyword>
<feature type="transmembrane region" description="Helical" evidence="2">
    <location>
        <begin position="38"/>
        <end position="57"/>
    </location>
</feature>
<evidence type="ECO:0000259" key="3">
    <source>
        <dbReference type="Pfam" id="PF13400"/>
    </source>
</evidence>
<keyword evidence="5" id="KW-1185">Reference proteome</keyword>
<organism evidence="4 5">
    <name type="scientific">Kocuria coralli</name>
    <dbReference type="NCBI Taxonomy" id="1461025"/>
    <lineage>
        <taxon>Bacteria</taxon>
        <taxon>Bacillati</taxon>
        <taxon>Actinomycetota</taxon>
        <taxon>Actinomycetes</taxon>
        <taxon>Micrococcales</taxon>
        <taxon>Micrococcaceae</taxon>
        <taxon>Kocuria</taxon>
    </lineage>
</organism>
<name>A0A5J5L149_9MICC</name>
<evidence type="ECO:0000256" key="2">
    <source>
        <dbReference type="SAM" id="Phobius"/>
    </source>
</evidence>
<gene>
    <name evidence="4" type="ORF">FCK90_02570</name>
</gene>
<feature type="region of interest" description="Disordered" evidence="1">
    <location>
        <begin position="1"/>
        <end position="32"/>
    </location>
</feature>